<organism evidence="1 2">
    <name type="scientific">Helianthus annuus</name>
    <name type="common">Common sunflower</name>
    <dbReference type="NCBI Taxonomy" id="4232"/>
    <lineage>
        <taxon>Eukaryota</taxon>
        <taxon>Viridiplantae</taxon>
        <taxon>Streptophyta</taxon>
        <taxon>Embryophyta</taxon>
        <taxon>Tracheophyta</taxon>
        <taxon>Spermatophyta</taxon>
        <taxon>Magnoliopsida</taxon>
        <taxon>eudicotyledons</taxon>
        <taxon>Gunneridae</taxon>
        <taxon>Pentapetalae</taxon>
        <taxon>asterids</taxon>
        <taxon>campanulids</taxon>
        <taxon>Asterales</taxon>
        <taxon>Asteraceae</taxon>
        <taxon>Asteroideae</taxon>
        <taxon>Heliantheae alliance</taxon>
        <taxon>Heliantheae</taxon>
        <taxon>Helianthus</taxon>
    </lineage>
</organism>
<reference evidence="1" key="1">
    <citation type="journal article" date="2017" name="Nature">
        <title>The sunflower genome provides insights into oil metabolism, flowering and Asterid evolution.</title>
        <authorList>
            <person name="Badouin H."/>
            <person name="Gouzy J."/>
            <person name="Grassa C.J."/>
            <person name="Murat F."/>
            <person name="Staton S.E."/>
            <person name="Cottret L."/>
            <person name="Lelandais-Briere C."/>
            <person name="Owens G.L."/>
            <person name="Carrere S."/>
            <person name="Mayjonade B."/>
            <person name="Legrand L."/>
            <person name="Gill N."/>
            <person name="Kane N.C."/>
            <person name="Bowers J.E."/>
            <person name="Hubner S."/>
            <person name="Bellec A."/>
            <person name="Berard A."/>
            <person name="Berges H."/>
            <person name="Blanchet N."/>
            <person name="Boniface M.C."/>
            <person name="Brunel D."/>
            <person name="Catrice O."/>
            <person name="Chaidir N."/>
            <person name="Claudel C."/>
            <person name="Donnadieu C."/>
            <person name="Faraut T."/>
            <person name="Fievet G."/>
            <person name="Helmstetter N."/>
            <person name="King M."/>
            <person name="Knapp S.J."/>
            <person name="Lai Z."/>
            <person name="Le Paslier M.C."/>
            <person name="Lippi Y."/>
            <person name="Lorenzon L."/>
            <person name="Mandel J.R."/>
            <person name="Marage G."/>
            <person name="Marchand G."/>
            <person name="Marquand E."/>
            <person name="Bret-Mestries E."/>
            <person name="Morien E."/>
            <person name="Nambeesan S."/>
            <person name="Nguyen T."/>
            <person name="Pegot-Espagnet P."/>
            <person name="Pouilly N."/>
            <person name="Raftis F."/>
            <person name="Sallet E."/>
            <person name="Schiex T."/>
            <person name="Thomas J."/>
            <person name="Vandecasteele C."/>
            <person name="Vares D."/>
            <person name="Vear F."/>
            <person name="Vautrin S."/>
            <person name="Crespi M."/>
            <person name="Mangin B."/>
            <person name="Burke J.M."/>
            <person name="Salse J."/>
            <person name="Munos S."/>
            <person name="Vincourt P."/>
            <person name="Rieseberg L.H."/>
            <person name="Langlade N.B."/>
        </authorList>
    </citation>
    <scope>NUCLEOTIDE SEQUENCE</scope>
    <source>
        <tissue evidence="1">Leaves</tissue>
    </source>
</reference>
<keyword evidence="2" id="KW-1185">Reference proteome</keyword>
<reference evidence="1" key="2">
    <citation type="submission" date="2020-06" db="EMBL/GenBank/DDBJ databases">
        <title>Helianthus annuus Genome sequencing and assembly Release 2.</title>
        <authorList>
            <person name="Gouzy J."/>
            <person name="Langlade N."/>
            <person name="Munos S."/>
        </authorList>
    </citation>
    <scope>NUCLEOTIDE SEQUENCE</scope>
    <source>
        <tissue evidence="1">Leaves</tissue>
    </source>
</reference>
<accession>A0A9K3JJW8</accession>
<protein>
    <submittedName>
        <fullName evidence="1">Uncharacterized protein</fullName>
    </submittedName>
</protein>
<dbReference type="Gramene" id="mRNA:HanXRQr2_Chr03g0138531">
    <property type="protein sequence ID" value="mRNA:HanXRQr2_Chr03g0138531"/>
    <property type="gene ID" value="HanXRQr2_Chr03g0138531"/>
</dbReference>
<dbReference type="OrthoDB" id="1933455at2759"/>
<dbReference type="Proteomes" id="UP000215914">
    <property type="component" value="Unassembled WGS sequence"/>
</dbReference>
<evidence type="ECO:0000313" key="1">
    <source>
        <dbReference type="EMBL" id="KAF5816823.1"/>
    </source>
</evidence>
<dbReference type="EMBL" id="MNCJ02000318">
    <property type="protein sequence ID" value="KAF5816823.1"/>
    <property type="molecule type" value="Genomic_DNA"/>
</dbReference>
<gene>
    <name evidence="1" type="ORF">HanXRQr2_Chr03g0138531</name>
</gene>
<evidence type="ECO:0000313" key="2">
    <source>
        <dbReference type="Proteomes" id="UP000215914"/>
    </source>
</evidence>
<comment type="caution">
    <text evidence="1">The sequence shown here is derived from an EMBL/GenBank/DDBJ whole genome shotgun (WGS) entry which is preliminary data.</text>
</comment>
<name>A0A9K3JJW8_HELAN</name>
<proteinExistence type="predicted"/>
<sequence length="187" mass="22076">MYHLNRLFRFQNPFLRTLHRKSRSHTRIEERARENLYEKVFFFFERSTKILFHLSGQPNCWPDKSPVSYNNYNLYEKLEDGSKAKRLQAQWCWVRLDHLESVGNENTSEWNNTWLKGIYVVNLSTGPLLKGWGYGRCSGVLDSVLAVRNSHKFLGPYVLSMVQVFRKYPWSKLDKMVAESAFDVSVS</sequence>
<dbReference type="AlphaFoldDB" id="A0A9K3JJW8"/>